<dbReference type="Pfam" id="PF02579">
    <property type="entry name" value="Nitro_FeMo-Co"/>
    <property type="match status" value="1"/>
</dbReference>
<protein>
    <submittedName>
        <fullName evidence="4">NifB/NifX family molybdenum-iron cluster-binding protein</fullName>
    </submittedName>
</protein>
<feature type="domain" description="Dinitrogenase iron-molybdenum cofactor biosynthesis" evidence="3">
    <location>
        <begin position="13"/>
        <end position="97"/>
    </location>
</feature>
<feature type="compositionally biased region" description="Basic and acidic residues" evidence="2">
    <location>
        <begin position="107"/>
        <end position="117"/>
    </location>
</feature>
<comment type="caution">
    <text evidence="4">The sequence shown here is derived from an EMBL/GenBank/DDBJ whole genome shotgun (WGS) entry which is preliminary data.</text>
</comment>
<organism evidence="4 5">
    <name type="scientific">Uliginosibacterium flavum</name>
    <dbReference type="NCBI Taxonomy" id="1396831"/>
    <lineage>
        <taxon>Bacteria</taxon>
        <taxon>Pseudomonadati</taxon>
        <taxon>Pseudomonadota</taxon>
        <taxon>Betaproteobacteria</taxon>
        <taxon>Rhodocyclales</taxon>
        <taxon>Zoogloeaceae</taxon>
        <taxon>Uliginosibacterium</taxon>
    </lineage>
</organism>
<gene>
    <name evidence="4" type="ORF">ABXR19_04130</name>
</gene>
<evidence type="ECO:0000313" key="5">
    <source>
        <dbReference type="Proteomes" id="UP001549691"/>
    </source>
</evidence>
<feature type="region of interest" description="Disordered" evidence="2">
    <location>
        <begin position="105"/>
        <end position="145"/>
    </location>
</feature>
<evidence type="ECO:0000259" key="3">
    <source>
        <dbReference type="Pfam" id="PF02579"/>
    </source>
</evidence>
<name>A0ABV2THH4_9RHOO</name>
<evidence type="ECO:0000256" key="2">
    <source>
        <dbReference type="SAM" id="MobiDB-lite"/>
    </source>
</evidence>
<reference evidence="4 5" key="1">
    <citation type="submission" date="2024-07" db="EMBL/GenBank/DDBJ databases">
        <title>Uliginosibacterium flavum JJ3220;KACC:17644.</title>
        <authorList>
            <person name="Kim M.K."/>
        </authorList>
    </citation>
    <scope>NUCLEOTIDE SEQUENCE [LARGE SCALE GENOMIC DNA]</scope>
    <source>
        <strain evidence="4 5">KACC:17644</strain>
    </source>
</reference>
<dbReference type="Gene3D" id="3.30.420.130">
    <property type="entry name" value="Dinitrogenase iron-molybdenum cofactor biosynthesis domain"/>
    <property type="match status" value="1"/>
</dbReference>
<accession>A0ABV2THH4</accession>
<keyword evidence="5" id="KW-1185">Reference proteome</keyword>
<proteinExistence type="predicted"/>
<dbReference type="EMBL" id="JBEWZI010000003">
    <property type="protein sequence ID" value="MET7013364.1"/>
    <property type="molecule type" value="Genomic_DNA"/>
</dbReference>
<evidence type="ECO:0000256" key="1">
    <source>
        <dbReference type="ARBA" id="ARBA00023231"/>
    </source>
</evidence>
<sequence>MKIALASQNRRSLTAHAGKCRHFFVFDTEAGGAPLSINLSPAQVLHNWTGEGAHPLDGVNTLIAASVGTGVAVKLTRRGLRVLASSERDLLRVLERLADGTLPLEPLRSEADARSRPGECLPQAKPASSPAMQAILSGNRWPVGS</sequence>
<keyword evidence="1" id="KW-0535">Nitrogen fixation</keyword>
<evidence type="ECO:0000313" key="4">
    <source>
        <dbReference type="EMBL" id="MET7013364.1"/>
    </source>
</evidence>
<dbReference type="SUPFAM" id="SSF53146">
    <property type="entry name" value="Nitrogenase accessory factor-like"/>
    <property type="match status" value="1"/>
</dbReference>
<dbReference type="InterPro" id="IPR003731">
    <property type="entry name" value="Di-Nase_FeMo-co_biosynth"/>
</dbReference>
<dbReference type="CDD" id="cd00562">
    <property type="entry name" value="NifX_NifB"/>
    <property type="match status" value="1"/>
</dbReference>
<dbReference type="Proteomes" id="UP001549691">
    <property type="component" value="Unassembled WGS sequence"/>
</dbReference>
<dbReference type="RefSeq" id="WP_354599825.1">
    <property type="nucleotide sequence ID" value="NZ_JBEWZI010000003.1"/>
</dbReference>
<dbReference type="InterPro" id="IPR036105">
    <property type="entry name" value="DiNase_FeMo-co_biosyn_sf"/>
</dbReference>